<sequence length="61" mass="6941">MVLMKTTTTTETEATKPREDGRKLWGRVELFQVDLDGLPSSYKATREGSVYEMPGLGWRYG</sequence>
<evidence type="ECO:0000313" key="1">
    <source>
        <dbReference type="EMBL" id="WXB08074.1"/>
    </source>
</evidence>
<proteinExistence type="predicted"/>
<dbReference type="Proteomes" id="UP001374803">
    <property type="component" value="Chromosome"/>
</dbReference>
<evidence type="ECO:0000313" key="2">
    <source>
        <dbReference type="Proteomes" id="UP001374803"/>
    </source>
</evidence>
<organism evidence="1 2">
    <name type="scientific">Pendulispora rubella</name>
    <dbReference type="NCBI Taxonomy" id="2741070"/>
    <lineage>
        <taxon>Bacteria</taxon>
        <taxon>Pseudomonadati</taxon>
        <taxon>Myxococcota</taxon>
        <taxon>Myxococcia</taxon>
        <taxon>Myxococcales</taxon>
        <taxon>Sorangiineae</taxon>
        <taxon>Pendulisporaceae</taxon>
        <taxon>Pendulispora</taxon>
    </lineage>
</organism>
<keyword evidence="2" id="KW-1185">Reference proteome</keyword>
<dbReference type="EMBL" id="CP089983">
    <property type="protein sequence ID" value="WXB08074.1"/>
    <property type="molecule type" value="Genomic_DNA"/>
</dbReference>
<protein>
    <submittedName>
        <fullName evidence="1">Uncharacterized protein</fullName>
    </submittedName>
</protein>
<reference evidence="1" key="1">
    <citation type="submission" date="2021-12" db="EMBL/GenBank/DDBJ databases">
        <title>Discovery of the Pendulisporaceae a myxobacterial family with distinct sporulation behavior and unique specialized metabolism.</title>
        <authorList>
            <person name="Garcia R."/>
            <person name="Popoff A."/>
            <person name="Bader C.D."/>
            <person name="Loehr J."/>
            <person name="Walesch S."/>
            <person name="Walt C."/>
            <person name="Boldt J."/>
            <person name="Bunk B."/>
            <person name="Haeckl F.J.F.P.J."/>
            <person name="Gunesch A.P."/>
            <person name="Birkelbach J."/>
            <person name="Nuebel U."/>
            <person name="Pietschmann T."/>
            <person name="Bach T."/>
            <person name="Mueller R."/>
        </authorList>
    </citation>
    <scope>NUCLEOTIDE SEQUENCE</scope>
    <source>
        <strain evidence="1">MSr11367</strain>
    </source>
</reference>
<dbReference type="RefSeq" id="WP_394837749.1">
    <property type="nucleotide sequence ID" value="NZ_CP089983.1"/>
</dbReference>
<accession>A0ABZ2LAY3</accession>
<name>A0ABZ2LAY3_9BACT</name>
<gene>
    <name evidence="1" type="ORF">LVJ94_12630</name>
</gene>